<organism evidence="1">
    <name type="scientific">marine sediment metagenome</name>
    <dbReference type="NCBI Taxonomy" id="412755"/>
    <lineage>
        <taxon>unclassified sequences</taxon>
        <taxon>metagenomes</taxon>
        <taxon>ecological metagenomes</taxon>
    </lineage>
</organism>
<sequence>MKEINEPARKIPVMTEPDVLVI</sequence>
<evidence type="ECO:0000313" key="1">
    <source>
        <dbReference type="EMBL" id="KKK69519.1"/>
    </source>
</evidence>
<name>A0A0F8ZSY2_9ZZZZ</name>
<protein>
    <submittedName>
        <fullName evidence="1">Uncharacterized protein</fullName>
    </submittedName>
</protein>
<comment type="caution">
    <text evidence="1">The sequence shown here is derived from an EMBL/GenBank/DDBJ whole genome shotgun (WGS) entry which is preliminary data.</text>
</comment>
<gene>
    <name evidence="1" type="ORF">LCGC14_2933190</name>
</gene>
<reference evidence="1" key="1">
    <citation type="journal article" date="2015" name="Nature">
        <title>Complex archaea that bridge the gap between prokaryotes and eukaryotes.</title>
        <authorList>
            <person name="Spang A."/>
            <person name="Saw J.H."/>
            <person name="Jorgensen S.L."/>
            <person name="Zaremba-Niedzwiedzka K."/>
            <person name="Martijn J."/>
            <person name="Lind A.E."/>
            <person name="van Eijk R."/>
            <person name="Schleper C."/>
            <person name="Guy L."/>
            <person name="Ettema T.J."/>
        </authorList>
    </citation>
    <scope>NUCLEOTIDE SEQUENCE</scope>
</reference>
<feature type="non-terminal residue" evidence="1">
    <location>
        <position position="22"/>
    </location>
</feature>
<proteinExistence type="predicted"/>
<dbReference type="AlphaFoldDB" id="A0A0F8ZSY2"/>
<dbReference type="EMBL" id="LAZR01058608">
    <property type="protein sequence ID" value="KKK69519.1"/>
    <property type="molecule type" value="Genomic_DNA"/>
</dbReference>
<accession>A0A0F8ZSY2</accession>